<feature type="domain" description="Terminal beta-(1-&gt;2)-arabinofuranosyltransferase C-terminal" evidence="1">
    <location>
        <begin position="416"/>
        <end position="596"/>
    </location>
</feature>
<proteinExistence type="predicted"/>
<dbReference type="OrthoDB" id="3721873at2"/>
<dbReference type="EMBL" id="CP026948">
    <property type="protein sequence ID" value="AWB84846.1"/>
    <property type="molecule type" value="Genomic_DNA"/>
</dbReference>
<evidence type="ECO:0000313" key="3">
    <source>
        <dbReference type="Proteomes" id="UP000244754"/>
    </source>
</evidence>
<name>A0A2S0WGI8_9CORY</name>
<dbReference type="AlphaFoldDB" id="A0A2S0WGI8"/>
<reference evidence="3" key="1">
    <citation type="submission" date="2018-01" db="EMBL/GenBank/DDBJ databases">
        <authorList>
            <person name="Li J."/>
        </authorList>
    </citation>
    <scope>NUCLEOTIDE SEQUENCE [LARGE SCALE GENOMIC DNA]</scope>
    <source>
        <strain evidence="3">2184</strain>
    </source>
</reference>
<dbReference type="InterPro" id="IPR048243">
    <property type="entry name" value="AftB-like"/>
</dbReference>
<gene>
    <name evidence="2" type="ORF">C3E79_10490</name>
</gene>
<accession>A0A2S0WGI8</accession>
<dbReference type="NCBIfam" id="NF041480">
    <property type="entry name" value="flag_mot_ctl_ZomB"/>
    <property type="match status" value="1"/>
</dbReference>
<dbReference type="Pfam" id="PF26371">
    <property type="entry name" value="AftB_C"/>
    <property type="match status" value="1"/>
</dbReference>
<evidence type="ECO:0000259" key="1">
    <source>
        <dbReference type="Pfam" id="PF26371"/>
    </source>
</evidence>
<dbReference type="RefSeq" id="WP_108404854.1">
    <property type="nucleotide sequence ID" value="NZ_CP026948.1"/>
</dbReference>
<sequence>MTHNARLSLRVSMLVAGVFALAGGWAQRWMSDDGLIVLRTVRNILAGHGPVFNAGERVEANTSTLWQYLIALVGWITGARLESVALWLSLLLTAAACVLATWAAGRYWGQTVLPFGVIIYLALPPARDFATSGLEWGLSLFWFGLWWALLVRWAQPPRTHAPAPVGYWLAVWSGLSWLVRPELALYGGVTGLLLLAATPRAWWKILLVALPIPAAYQVFRMGYYGLVTPHTAVAKSASDSAWGEGMAYLWDFAGTYALWLIAAAALAVGAIAARTRAARTGARAITAEAVLPRDEVSRGTAIVALALGCGFLHVLYVLRVGGDFMHGRMLLLPLFALLLPVMAVPLTKRITAVCLAVFVWATVVVARGHAFEPLPPDSKAQLGVVDERGFWVWATTGQLGSRGRAPLYAEDFLSWRLMSNYHEAIAQAQRSGAAQIHLVQVAADPAAPGAYEWLPRPRTPEASDLNVQPLTLYLVNLGMTSMNAGLDVRVLDTVGLATPLAARMPRLPDARIGHDKLLPPEWQIADTGVDVAALPEPADRIKIMQARAALRTPEIRELLATSREPLSWSRFISNIKFSLTAGRHLSLDDDPAAYLDESTLSRINAGEDVGLVGPRVAWPRDL</sequence>
<organism evidence="2 3">
    <name type="scientific">Corynebacterium liangguodongii</name>
    <dbReference type="NCBI Taxonomy" id="2079535"/>
    <lineage>
        <taxon>Bacteria</taxon>
        <taxon>Bacillati</taxon>
        <taxon>Actinomycetota</taxon>
        <taxon>Actinomycetes</taxon>
        <taxon>Mycobacteriales</taxon>
        <taxon>Corynebacteriaceae</taxon>
        <taxon>Corynebacterium</taxon>
    </lineage>
</organism>
<dbReference type="InterPro" id="IPR058983">
    <property type="entry name" value="AftB_C"/>
</dbReference>
<protein>
    <recommendedName>
        <fullName evidence="1">Terminal beta-(1-&gt;2)-arabinofuranosyltransferase C-terminal domain-containing protein</fullName>
    </recommendedName>
</protein>
<dbReference type="KEGG" id="clia:C3E79_10490"/>
<evidence type="ECO:0000313" key="2">
    <source>
        <dbReference type="EMBL" id="AWB84846.1"/>
    </source>
</evidence>
<keyword evidence="3" id="KW-1185">Reference proteome</keyword>
<dbReference type="Proteomes" id="UP000244754">
    <property type="component" value="Chromosome"/>
</dbReference>